<organism evidence="16 17">
    <name type="scientific">Camellia sinensis</name>
    <name type="common">Tea plant</name>
    <name type="synonym">Thea sinensis</name>
    <dbReference type="NCBI Taxonomy" id="4442"/>
    <lineage>
        <taxon>Eukaryota</taxon>
        <taxon>Viridiplantae</taxon>
        <taxon>Streptophyta</taxon>
        <taxon>Embryophyta</taxon>
        <taxon>Tracheophyta</taxon>
        <taxon>Spermatophyta</taxon>
        <taxon>Magnoliopsida</taxon>
        <taxon>eudicotyledons</taxon>
        <taxon>Gunneridae</taxon>
        <taxon>Pentapetalae</taxon>
        <taxon>asterids</taxon>
        <taxon>Ericales</taxon>
        <taxon>Theaceae</taxon>
        <taxon>Camellia</taxon>
    </lineage>
</organism>
<proteinExistence type="inferred from homology"/>
<gene>
    <name evidence="16" type="ORF">HYC85_018731</name>
</gene>
<evidence type="ECO:0000256" key="14">
    <source>
        <dbReference type="SAM" id="Phobius"/>
    </source>
</evidence>
<name>A0A7J7GYT3_CAMSI</name>
<keyword evidence="12" id="KW-0413">Isomerase</keyword>
<evidence type="ECO:0000259" key="15">
    <source>
        <dbReference type="Pfam" id="PF05241"/>
    </source>
</evidence>
<dbReference type="GO" id="GO:0016126">
    <property type="term" value="P:sterol biosynthetic process"/>
    <property type="evidence" value="ECO:0007669"/>
    <property type="project" value="UniProtKB-KW"/>
</dbReference>
<keyword evidence="10" id="KW-1207">Sterol metabolism</keyword>
<feature type="region of interest" description="Disordered" evidence="13">
    <location>
        <begin position="72"/>
        <end position="95"/>
    </location>
</feature>
<dbReference type="GO" id="GO:0004769">
    <property type="term" value="F:steroid Delta-isomerase activity"/>
    <property type="evidence" value="ECO:0007669"/>
    <property type="project" value="TreeGrafter"/>
</dbReference>
<keyword evidence="4 14" id="KW-0812">Transmembrane</keyword>
<feature type="domain" description="EXPERA" evidence="15">
    <location>
        <begin position="112"/>
        <end position="179"/>
    </location>
</feature>
<dbReference type="GO" id="GO:0005783">
    <property type="term" value="C:endoplasmic reticulum"/>
    <property type="evidence" value="ECO:0007669"/>
    <property type="project" value="TreeGrafter"/>
</dbReference>
<evidence type="ECO:0000256" key="7">
    <source>
        <dbReference type="ARBA" id="ARBA00023011"/>
    </source>
</evidence>
<keyword evidence="3" id="KW-0444">Lipid biosynthesis</keyword>
<comment type="subcellular location">
    <subcellularLocation>
        <location evidence="1">Membrane</location>
        <topology evidence="1">Multi-pass membrane protein</topology>
    </subcellularLocation>
</comment>
<evidence type="ECO:0000256" key="1">
    <source>
        <dbReference type="ARBA" id="ARBA00004141"/>
    </source>
</evidence>
<dbReference type="PANTHER" id="PTHR14207">
    <property type="entry name" value="STEROL ISOMERASE"/>
    <property type="match status" value="1"/>
</dbReference>
<keyword evidence="9 14" id="KW-0472">Membrane</keyword>
<dbReference type="Proteomes" id="UP000593564">
    <property type="component" value="Unassembled WGS sequence"/>
</dbReference>
<evidence type="ECO:0000313" key="16">
    <source>
        <dbReference type="EMBL" id="KAF5944654.1"/>
    </source>
</evidence>
<dbReference type="GO" id="GO:0047750">
    <property type="term" value="F:cholestenol delta-isomerase activity"/>
    <property type="evidence" value="ECO:0007669"/>
    <property type="project" value="InterPro"/>
</dbReference>
<dbReference type="GO" id="GO:0016020">
    <property type="term" value="C:membrane"/>
    <property type="evidence" value="ECO:0007669"/>
    <property type="project" value="UniProtKB-SubCell"/>
</dbReference>
<dbReference type="InterPro" id="IPR033118">
    <property type="entry name" value="EXPERA"/>
</dbReference>
<keyword evidence="7" id="KW-0756">Sterol biosynthesis</keyword>
<evidence type="ECO:0000256" key="9">
    <source>
        <dbReference type="ARBA" id="ARBA00023136"/>
    </source>
</evidence>
<dbReference type="AlphaFoldDB" id="A0A7J7GYT3"/>
<keyword evidence="17" id="KW-1185">Reference proteome</keyword>
<accession>A0A7J7GYT3</accession>
<keyword evidence="5" id="KW-0752">Steroid biosynthesis</keyword>
<keyword evidence="8" id="KW-0443">Lipid metabolism</keyword>
<evidence type="ECO:0000256" key="12">
    <source>
        <dbReference type="ARBA" id="ARBA00023235"/>
    </source>
</evidence>
<evidence type="ECO:0000256" key="11">
    <source>
        <dbReference type="ARBA" id="ARBA00023221"/>
    </source>
</evidence>
<evidence type="ECO:0000256" key="5">
    <source>
        <dbReference type="ARBA" id="ARBA00022955"/>
    </source>
</evidence>
<keyword evidence="6 14" id="KW-1133">Transmembrane helix</keyword>
<reference evidence="17" key="1">
    <citation type="journal article" date="2020" name="Nat. Commun.">
        <title>Genome assembly of wild tea tree DASZ reveals pedigree and selection history of tea varieties.</title>
        <authorList>
            <person name="Zhang W."/>
            <person name="Zhang Y."/>
            <person name="Qiu H."/>
            <person name="Guo Y."/>
            <person name="Wan H."/>
            <person name="Zhang X."/>
            <person name="Scossa F."/>
            <person name="Alseekh S."/>
            <person name="Zhang Q."/>
            <person name="Wang P."/>
            <person name="Xu L."/>
            <person name="Schmidt M.H."/>
            <person name="Jia X."/>
            <person name="Li D."/>
            <person name="Zhu A."/>
            <person name="Guo F."/>
            <person name="Chen W."/>
            <person name="Ni D."/>
            <person name="Usadel B."/>
            <person name="Fernie A.R."/>
            <person name="Wen W."/>
        </authorList>
    </citation>
    <scope>NUCLEOTIDE SEQUENCE [LARGE SCALE GENOMIC DNA]</scope>
    <source>
        <strain evidence="17">cv. G240</strain>
    </source>
</reference>
<reference evidence="16 17" key="2">
    <citation type="submission" date="2020-07" db="EMBL/GenBank/DDBJ databases">
        <title>Genome assembly of wild tea tree DASZ reveals pedigree and selection history of tea varieties.</title>
        <authorList>
            <person name="Zhang W."/>
        </authorList>
    </citation>
    <scope>NUCLEOTIDE SEQUENCE [LARGE SCALE GENOMIC DNA]</scope>
    <source>
        <strain evidence="17">cv. G240</strain>
        <tissue evidence="16">Leaf</tissue>
    </source>
</reference>
<dbReference type="Pfam" id="PF05241">
    <property type="entry name" value="EBP"/>
    <property type="match status" value="1"/>
</dbReference>
<dbReference type="EMBL" id="JACBKZ010000008">
    <property type="protein sequence ID" value="KAF5944654.1"/>
    <property type="molecule type" value="Genomic_DNA"/>
</dbReference>
<feature type="transmembrane region" description="Helical" evidence="14">
    <location>
        <begin position="122"/>
        <end position="142"/>
    </location>
</feature>
<evidence type="ECO:0000256" key="4">
    <source>
        <dbReference type="ARBA" id="ARBA00022692"/>
    </source>
</evidence>
<evidence type="ECO:0000313" key="17">
    <source>
        <dbReference type="Proteomes" id="UP000593564"/>
    </source>
</evidence>
<feature type="compositionally biased region" description="Basic and acidic residues" evidence="13">
    <location>
        <begin position="73"/>
        <end position="92"/>
    </location>
</feature>
<protein>
    <recommendedName>
        <fullName evidence="15">EXPERA domain-containing protein</fullName>
    </recommendedName>
</protein>
<evidence type="ECO:0000256" key="8">
    <source>
        <dbReference type="ARBA" id="ARBA00023098"/>
    </source>
</evidence>
<comment type="caution">
    <text evidence="16">The sequence shown here is derived from an EMBL/GenBank/DDBJ whole genome shotgun (WGS) entry which is preliminary data.</text>
</comment>
<evidence type="ECO:0000256" key="13">
    <source>
        <dbReference type="SAM" id="MobiDB-lite"/>
    </source>
</evidence>
<feature type="transmembrane region" description="Helical" evidence="14">
    <location>
        <begin position="154"/>
        <end position="177"/>
    </location>
</feature>
<dbReference type="GO" id="GO:0000247">
    <property type="term" value="F:C-8 sterol isomerase activity"/>
    <property type="evidence" value="ECO:0007669"/>
    <property type="project" value="TreeGrafter"/>
</dbReference>
<evidence type="ECO:0000256" key="10">
    <source>
        <dbReference type="ARBA" id="ARBA00023166"/>
    </source>
</evidence>
<dbReference type="InterPro" id="IPR007905">
    <property type="entry name" value="EBP"/>
</dbReference>
<keyword evidence="11" id="KW-0753">Steroid metabolism</keyword>
<comment type="similarity">
    <text evidence="2">Belongs to the EBP family.</text>
</comment>
<evidence type="ECO:0000256" key="2">
    <source>
        <dbReference type="ARBA" id="ARBA00008337"/>
    </source>
</evidence>
<evidence type="ECO:0000256" key="6">
    <source>
        <dbReference type="ARBA" id="ARBA00022989"/>
    </source>
</evidence>
<dbReference type="PANTHER" id="PTHR14207:SF0">
    <property type="entry name" value="3-BETA-HYDROXYSTEROID-DELTA(8),DELTA(7)-ISOMERASE"/>
    <property type="match status" value="1"/>
</dbReference>
<sequence>MTVAFLKKCKAHARSKTWIKYLDPLISPRGKPNCKYGVVELTVRKHDQRSWRDDSTVRSSFRRLSLININSREGPRKEPRNSDPETRKEYSKGHSRYAARDSGVVVIEGITAAIATRKSYSYILQVVISLGQLYGTVVHYITSYLEGDNFAVSLYYYYVYFMIANASGVVIPTLIVIRCWKKICAAFLVQDKTKTKIL</sequence>
<evidence type="ECO:0000256" key="3">
    <source>
        <dbReference type="ARBA" id="ARBA00022516"/>
    </source>
</evidence>